<dbReference type="InParanoid" id="F4RKE1"/>
<feature type="compositionally biased region" description="Basic and acidic residues" evidence="1">
    <location>
        <begin position="1219"/>
        <end position="1245"/>
    </location>
</feature>
<evidence type="ECO:0000313" key="4">
    <source>
        <dbReference type="Proteomes" id="UP000001072"/>
    </source>
</evidence>
<feature type="region of interest" description="Disordered" evidence="1">
    <location>
        <begin position="984"/>
        <end position="1260"/>
    </location>
</feature>
<dbReference type="eggNOG" id="ENOG502QUR8">
    <property type="taxonomic scope" value="Eukaryota"/>
</dbReference>
<keyword evidence="2" id="KW-0732">Signal</keyword>
<feature type="region of interest" description="Disordered" evidence="1">
    <location>
        <begin position="585"/>
        <end position="612"/>
    </location>
</feature>
<feature type="region of interest" description="Disordered" evidence="1">
    <location>
        <begin position="636"/>
        <end position="657"/>
    </location>
</feature>
<dbReference type="EMBL" id="GL883105">
    <property type="protein sequence ID" value="EGG07197.1"/>
    <property type="molecule type" value="Genomic_DNA"/>
</dbReference>
<name>F4RKE1_MELLP</name>
<feature type="compositionally biased region" description="Low complexity" evidence="1">
    <location>
        <begin position="1004"/>
        <end position="1013"/>
    </location>
</feature>
<feature type="compositionally biased region" description="Polar residues" evidence="1">
    <location>
        <begin position="1050"/>
        <end position="1073"/>
    </location>
</feature>
<feature type="compositionally biased region" description="Low complexity" evidence="1">
    <location>
        <begin position="28"/>
        <end position="39"/>
    </location>
</feature>
<feature type="compositionally biased region" description="Low complexity" evidence="1">
    <location>
        <begin position="738"/>
        <end position="752"/>
    </location>
</feature>
<feature type="chain" id="PRO_5003320839" description="Secreted protein" evidence="2">
    <location>
        <begin position="21"/>
        <end position="1260"/>
    </location>
</feature>
<evidence type="ECO:0000256" key="1">
    <source>
        <dbReference type="SAM" id="MobiDB-lite"/>
    </source>
</evidence>
<dbReference type="GeneID" id="18934044"/>
<feature type="signal peptide" evidence="2">
    <location>
        <begin position="1"/>
        <end position="20"/>
    </location>
</feature>
<feature type="compositionally biased region" description="Polar residues" evidence="1">
    <location>
        <begin position="873"/>
        <end position="911"/>
    </location>
</feature>
<feature type="compositionally biased region" description="Polar residues" evidence="1">
    <location>
        <begin position="1019"/>
        <end position="1037"/>
    </location>
</feature>
<dbReference type="VEuPathDB" id="FungiDB:MELLADRAFT_85992"/>
<feature type="compositionally biased region" description="Low complexity" evidence="1">
    <location>
        <begin position="687"/>
        <end position="706"/>
    </location>
</feature>
<evidence type="ECO:0000313" key="3">
    <source>
        <dbReference type="EMBL" id="EGG07197.1"/>
    </source>
</evidence>
<feature type="compositionally biased region" description="Polar residues" evidence="1">
    <location>
        <begin position="1171"/>
        <end position="1218"/>
    </location>
</feature>
<dbReference type="AlphaFoldDB" id="F4RKE1"/>
<feature type="region of interest" description="Disordered" evidence="1">
    <location>
        <begin position="534"/>
        <end position="560"/>
    </location>
</feature>
<organism evidence="4">
    <name type="scientific">Melampsora larici-populina (strain 98AG31 / pathotype 3-4-7)</name>
    <name type="common">Poplar leaf rust fungus</name>
    <dbReference type="NCBI Taxonomy" id="747676"/>
    <lineage>
        <taxon>Eukaryota</taxon>
        <taxon>Fungi</taxon>
        <taxon>Dikarya</taxon>
        <taxon>Basidiomycota</taxon>
        <taxon>Pucciniomycotina</taxon>
        <taxon>Pucciniomycetes</taxon>
        <taxon>Pucciniales</taxon>
        <taxon>Melampsoraceae</taxon>
        <taxon>Melampsora</taxon>
    </lineage>
</organism>
<feature type="compositionally biased region" description="Low complexity" evidence="1">
    <location>
        <begin position="636"/>
        <end position="655"/>
    </location>
</feature>
<protein>
    <recommendedName>
        <fullName evidence="5">Secreted protein</fullName>
    </recommendedName>
</protein>
<feature type="region of interest" description="Disordered" evidence="1">
    <location>
        <begin position="781"/>
        <end position="963"/>
    </location>
</feature>
<feature type="region of interest" description="Disordered" evidence="1">
    <location>
        <begin position="429"/>
        <end position="459"/>
    </location>
</feature>
<keyword evidence="4" id="KW-1185">Reference proteome</keyword>
<feature type="compositionally biased region" description="Low complexity" evidence="1">
    <location>
        <begin position="1038"/>
        <end position="1049"/>
    </location>
</feature>
<feature type="compositionally biased region" description="Low complexity" evidence="1">
    <location>
        <begin position="429"/>
        <end position="451"/>
    </location>
</feature>
<dbReference type="Proteomes" id="UP000001072">
    <property type="component" value="Unassembled WGS sequence"/>
</dbReference>
<accession>F4RKE1</accession>
<feature type="compositionally biased region" description="Low complexity" evidence="1">
    <location>
        <begin position="1102"/>
        <end position="1170"/>
    </location>
</feature>
<dbReference type="RefSeq" id="XP_007409639.1">
    <property type="nucleotide sequence ID" value="XM_007409577.1"/>
</dbReference>
<feature type="compositionally biased region" description="Gly residues" evidence="1">
    <location>
        <begin position="337"/>
        <end position="346"/>
    </location>
</feature>
<feature type="compositionally biased region" description="Low complexity" evidence="1">
    <location>
        <begin position="534"/>
        <end position="553"/>
    </location>
</feature>
<evidence type="ECO:0008006" key="5">
    <source>
        <dbReference type="Google" id="ProtNLM"/>
    </source>
</evidence>
<feature type="compositionally biased region" description="Low complexity" evidence="1">
    <location>
        <begin position="797"/>
        <end position="872"/>
    </location>
</feature>
<gene>
    <name evidence="3" type="ORF">MELLADRAFT_85992</name>
</gene>
<proteinExistence type="predicted"/>
<feature type="region of interest" description="Disordered" evidence="1">
    <location>
        <begin position="483"/>
        <end position="509"/>
    </location>
</feature>
<sequence length="1260" mass="134719">MLNSPIVPLAVVALLSSAICKAPDSGYSAANSSDSSHSNTTKTANSTRPAPDMIGDSATYAANDRRRFGANAFIGSAVRSDQQAVFKSLIDDVSVIGSPVQTKVLDSHNFGFPIEGPNYVQIKSGDSRTKTFFDSPSSGFVTSNDGISKETYDSKPGTMLFDRGGFSISFNLDSKKLNGTPVILAWTDQIIGLDHSPYADSFLVYIGTPGNMTQAQLMINETINSDHTIGNSTQGNSTQTLKSSGLNQRAIDMSSFMDKKIVMEFLVADEGDQVVDVACALDDFHWQSMAGMGYHQMNARSGIPGLDSIPGLSGGIPGLSGGIPGLSGGIPSLLGGLPGLSGGSHSGAGSSPFGRRSDDQQYNNQNNYQQSDNNYRSNYGSNSNHQTGQYQGGQQQQQNGAGFIPPFAEQFIPEGVKHILRRSYDEGNQYQDQSQYNNPNSQSDSYNSQQQGGAGFIPPFAEQFIPEGVKHIIRRDQYNQYQDQSQYNNPNSQSDSYNSQQQGGAGFIPPFAAQFIPEGVKHIIRRDQYNQYQDQSQYNNPNSQSDSYNSQQQGGAGFIPPFAAQFIPEGVKHIIRRDQYNQYQDQSQYNNPNSQSDSYNSQQQGGAGFIPPFAEQFIPEGVKHIIRRDQYNQYQDQSQYNNPNSQSDSYSSQQQGGAGFIPPFAAQFIPEGVKHIIRRDQYNQYQDQSQYNNPNSQSDSYSSQQQGGAGFIPPFAAQFIPEGVKHIIRRDQYNQYQDQSQYNNPNSQSDSNGAGFIPPFAQQFIPDGVKHILRRSDGEYVEGHDMDGHQYGGGFSYGSSAGQNGQNGQIARDGQNGQGSQNGQNAQNGQAPRNGQNIQNGQGNQNAQGQNGQGNQNAQGAQGAQGTQNGQQSSQPYSGTSGSNLRQSNSGQAQGSPSNGASSGRQQSPSFNGNQGGNMNDQNQRQSYTDGNSNGNNQHQGYNGHHQQGGDHENNGGSQFIPGFAEQFIPDGVKGIFRRSDDHSQAMDGYQNTGGYSRGGSSGQDGYSSSRQSHGGNNGNAAQSTPSSGSDQMPSETSPNSQNRQNSNSTDASSHPSQSETMNNNKSPDGNTASNQNSGTPSPSNSGPSSLIGNILGGSSGGQPSASNSPSDSSSGQTSNSSTSGTTSPDSNSKAAPNSTAASNSTLASNSTTPSNSTAPSNSTMPSNSTKGNFDSETTGQSPNPDQMTGDTQNQDRPTTNRQGSTHPEGSSGYTHQSQHNEGDVESAPNDKEGYAHPDHTDEKLKRRQFIPAGVQALFN</sequence>
<reference evidence="4" key="1">
    <citation type="journal article" date="2011" name="Proc. Natl. Acad. Sci. U.S.A.">
        <title>Obligate biotrophy features unraveled by the genomic analysis of rust fungi.</title>
        <authorList>
            <person name="Duplessis S."/>
            <person name="Cuomo C.A."/>
            <person name="Lin Y.-C."/>
            <person name="Aerts A."/>
            <person name="Tisserant E."/>
            <person name="Veneault-Fourrey C."/>
            <person name="Joly D.L."/>
            <person name="Hacquard S."/>
            <person name="Amselem J."/>
            <person name="Cantarel B.L."/>
            <person name="Chiu R."/>
            <person name="Coutinho P.M."/>
            <person name="Feau N."/>
            <person name="Field M."/>
            <person name="Frey P."/>
            <person name="Gelhaye E."/>
            <person name="Goldberg J."/>
            <person name="Grabherr M.G."/>
            <person name="Kodira C.D."/>
            <person name="Kohler A."/>
            <person name="Kuees U."/>
            <person name="Lindquist E.A."/>
            <person name="Lucas S.M."/>
            <person name="Mago R."/>
            <person name="Mauceli E."/>
            <person name="Morin E."/>
            <person name="Murat C."/>
            <person name="Pangilinan J.L."/>
            <person name="Park R."/>
            <person name="Pearson M."/>
            <person name="Quesneville H."/>
            <person name="Rouhier N."/>
            <person name="Sakthikumar S."/>
            <person name="Salamov A.A."/>
            <person name="Schmutz J."/>
            <person name="Selles B."/>
            <person name="Shapiro H."/>
            <person name="Tanguay P."/>
            <person name="Tuskan G.A."/>
            <person name="Henrissat B."/>
            <person name="Van de Peer Y."/>
            <person name="Rouze P."/>
            <person name="Ellis J.G."/>
            <person name="Dodds P.N."/>
            <person name="Schein J.E."/>
            <person name="Zhong S."/>
            <person name="Hamelin R.C."/>
            <person name="Grigoriev I.V."/>
            <person name="Szabo L.J."/>
            <person name="Martin F."/>
        </authorList>
    </citation>
    <scope>NUCLEOTIDE SEQUENCE [LARGE SCALE GENOMIC DNA]</scope>
    <source>
        <strain evidence="4">98AG31 / pathotype 3-4-7</strain>
    </source>
</reference>
<feature type="compositionally biased region" description="Low complexity" evidence="1">
    <location>
        <begin position="931"/>
        <end position="946"/>
    </location>
</feature>
<feature type="region of interest" description="Disordered" evidence="1">
    <location>
        <begin position="738"/>
        <end position="761"/>
    </location>
</feature>
<evidence type="ECO:0000256" key="2">
    <source>
        <dbReference type="SAM" id="SignalP"/>
    </source>
</evidence>
<feature type="compositionally biased region" description="Low complexity" evidence="1">
    <location>
        <begin position="360"/>
        <end position="401"/>
    </location>
</feature>
<dbReference type="HOGENOM" id="CLU_264927_0_0_1"/>
<feature type="region of interest" description="Disordered" evidence="1">
    <location>
        <begin position="28"/>
        <end position="54"/>
    </location>
</feature>
<feature type="region of interest" description="Disordered" evidence="1">
    <location>
        <begin position="337"/>
        <end position="401"/>
    </location>
</feature>
<feature type="compositionally biased region" description="Low complexity" evidence="1">
    <location>
        <begin position="585"/>
        <end position="604"/>
    </location>
</feature>
<feature type="region of interest" description="Disordered" evidence="1">
    <location>
        <begin position="687"/>
        <end position="708"/>
    </location>
</feature>
<feature type="compositionally biased region" description="Low complexity" evidence="1">
    <location>
        <begin position="483"/>
        <end position="502"/>
    </location>
</feature>
<dbReference type="KEGG" id="mlr:MELLADRAFT_85992"/>
<feature type="compositionally biased region" description="Low complexity" evidence="1">
    <location>
        <begin position="1074"/>
        <end position="1094"/>
    </location>
</feature>